<dbReference type="Proteomes" id="UP000295793">
    <property type="component" value="Unassembled WGS sequence"/>
</dbReference>
<dbReference type="SUPFAM" id="SSF54523">
    <property type="entry name" value="Pili subunits"/>
    <property type="match status" value="1"/>
</dbReference>
<feature type="transmembrane region" description="Helical" evidence="1">
    <location>
        <begin position="12"/>
        <end position="31"/>
    </location>
</feature>
<proteinExistence type="predicted"/>
<keyword evidence="1" id="KW-1133">Transmembrane helix</keyword>
<dbReference type="AlphaFoldDB" id="A0A4R3IB50"/>
<dbReference type="InterPro" id="IPR045584">
    <property type="entry name" value="Pilin-like"/>
</dbReference>
<keyword evidence="1" id="KW-0812">Transmembrane</keyword>
<evidence type="ECO:0000313" key="3">
    <source>
        <dbReference type="Proteomes" id="UP000295793"/>
    </source>
</evidence>
<dbReference type="EMBL" id="SLZR01000001">
    <property type="protein sequence ID" value="TCS43829.1"/>
    <property type="molecule type" value="Genomic_DNA"/>
</dbReference>
<dbReference type="Pfam" id="PF07963">
    <property type="entry name" value="N_methyl"/>
    <property type="match status" value="1"/>
</dbReference>
<comment type="caution">
    <text evidence="2">The sequence shown here is derived from an EMBL/GenBank/DDBJ whole genome shotgun (WGS) entry which is preliminary data.</text>
</comment>
<dbReference type="InterPro" id="IPR012902">
    <property type="entry name" value="N_methyl_site"/>
</dbReference>
<gene>
    <name evidence="2" type="ORF">BCF53_101172</name>
</gene>
<organism evidence="2 3">
    <name type="scientific">Reinekea marinisedimentorum</name>
    <dbReference type="NCBI Taxonomy" id="230495"/>
    <lineage>
        <taxon>Bacteria</taxon>
        <taxon>Pseudomonadati</taxon>
        <taxon>Pseudomonadota</taxon>
        <taxon>Gammaproteobacteria</taxon>
        <taxon>Oceanospirillales</taxon>
        <taxon>Saccharospirillaceae</taxon>
        <taxon>Reinekea</taxon>
    </lineage>
</organism>
<name>A0A4R3IB50_9GAMM</name>
<keyword evidence="1" id="KW-0472">Membrane</keyword>
<evidence type="ECO:0000256" key="1">
    <source>
        <dbReference type="SAM" id="Phobius"/>
    </source>
</evidence>
<reference evidence="2 3" key="1">
    <citation type="submission" date="2019-03" db="EMBL/GenBank/DDBJ databases">
        <title>Genomic Encyclopedia of Archaeal and Bacterial Type Strains, Phase II (KMG-II): from individual species to whole genera.</title>
        <authorList>
            <person name="Goeker M."/>
        </authorList>
    </citation>
    <scope>NUCLEOTIDE SEQUENCE [LARGE SCALE GENOMIC DNA]</scope>
    <source>
        <strain evidence="2 3">DSM 15388</strain>
    </source>
</reference>
<dbReference type="NCBIfam" id="TIGR02532">
    <property type="entry name" value="IV_pilin_GFxxxE"/>
    <property type="match status" value="1"/>
</dbReference>
<sequence length="170" mass="17872">MYKPSLSSGFTLIELILTIVLLGVLSAFALPRFANLGSQAKTAVIEGIAGTMDSTIAIVKATARVQGVTVKSNSSSQQDNVIEMSGISVEVDWRNLCPESSAELGDAVDMLYFLNIDTSSAAGSGLLTSVTNRYTLVGYDLDDSSANACYVEYDSFGDPNCTVTVNTSGC</sequence>
<dbReference type="PROSITE" id="PS00409">
    <property type="entry name" value="PROKAR_NTER_METHYL"/>
    <property type="match status" value="1"/>
</dbReference>
<evidence type="ECO:0000313" key="2">
    <source>
        <dbReference type="EMBL" id="TCS43829.1"/>
    </source>
</evidence>
<dbReference type="Gene3D" id="3.30.700.10">
    <property type="entry name" value="Glycoprotein, Type 4 Pilin"/>
    <property type="match status" value="1"/>
</dbReference>
<dbReference type="RefSeq" id="WP_207902609.1">
    <property type="nucleotide sequence ID" value="NZ_SLZR01000001.1"/>
</dbReference>
<accession>A0A4R3IB50</accession>
<protein>
    <submittedName>
        <fullName evidence="2">MSHA pilin protein MshA</fullName>
    </submittedName>
</protein>
<keyword evidence="3" id="KW-1185">Reference proteome</keyword>